<proteinExistence type="predicted"/>
<keyword evidence="7" id="KW-0325">Glycoprotein</keyword>
<protein>
    <submittedName>
        <fullName evidence="10">Uncharacterized protein</fullName>
    </submittedName>
</protein>
<feature type="compositionally biased region" description="Polar residues" evidence="8">
    <location>
        <begin position="415"/>
        <end position="430"/>
    </location>
</feature>
<evidence type="ECO:0000256" key="1">
    <source>
        <dbReference type="ARBA" id="ARBA00004479"/>
    </source>
</evidence>
<evidence type="ECO:0000256" key="9">
    <source>
        <dbReference type="SAM" id="Phobius"/>
    </source>
</evidence>
<dbReference type="AlphaFoldDB" id="A0A315W814"/>
<feature type="region of interest" description="Disordered" evidence="8">
    <location>
        <begin position="372"/>
        <end position="430"/>
    </location>
</feature>
<organism evidence="10 11">
    <name type="scientific">Gambusia affinis</name>
    <name type="common">Western mosquitofish</name>
    <name type="synonym">Heterandria affinis</name>
    <dbReference type="NCBI Taxonomy" id="33528"/>
    <lineage>
        <taxon>Eukaryota</taxon>
        <taxon>Metazoa</taxon>
        <taxon>Chordata</taxon>
        <taxon>Craniata</taxon>
        <taxon>Vertebrata</taxon>
        <taxon>Euteleostomi</taxon>
        <taxon>Actinopterygii</taxon>
        <taxon>Neopterygii</taxon>
        <taxon>Teleostei</taxon>
        <taxon>Neoteleostei</taxon>
        <taxon>Acanthomorphata</taxon>
        <taxon>Ovalentaria</taxon>
        <taxon>Atherinomorphae</taxon>
        <taxon>Cyprinodontiformes</taxon>
        <taxon>Poeciliidae</taxon>
        <taxon>Poeciliinae</taxon>
        <taxon>Gambusia</taxon>
    </lineage>
</organism>
<keyword evidence="2 9" id="KW-0812">Transmembrane</keyword>
<keyword evidence="11" id="KW-1185">Reference proteome</keyword>
<evidence type="ECO:0000313" key="11">
    <source>
        <dbReference type="Proteomes" id="UP000250572"/>
    </source>
</evidence>
<evidence type="ECO:0000256" key="3">
    <source>
        <dbReference type="ARBA" id="ARBA00022729"/>
    </source>
</evidence>
<feature type="non-terminal residue" evidence="10">
    <location>
        <position position="430"/>
    </location>
</feature>
<dbReference type="STRING" id="33528.ENSGAFP00000030694"/>
<evidence type="ECO:0000256" key="2">
    <source>
        <dbReference type="ARBA" id="ARBA00022692"/>
    </source>
</evidence>
<dbReference type="Proteomes" id="UP000250572">
    <property type="component" value="Unassembled WGS sequence"/>
</dbReference>
<dbReference type="InterPro" id="IPR008083">
    <property type="entry name" value="CD34"/>
</dbReference>
<dbReference type="EMBL" id="NHOQ01000244">
    <property type="protein sequence ID" value="PWA31903.1"/>
    <property type="molecule type" value="Genomic_DNA"/>
</dbReference>
<evidence type="ECO:0000256" key="6">
    <source>
        <dbReference type="ARBA" id="ARBA00023136"/>
    </source>
</evidence>
<evidence type="ECO:0000256" key="8">
    <source>
        <dbReference type="SAM" id="MobiDB-lite"/>
    </source>
</evidence>
<gene>
    <name evidence="10" type="ORF">CCH79_00006433</name>
</gene>
<evidence type="ECO:0000256" key="4">
    <source>
        <dbReference type="ARBA" id="ARBA00022889"/>
    </source>
</evidence>
<dbReference type="PANTHER" id="PTHR16677">
    <property type="entry name" value="HEMATOPOIETIC PROGENITOR CELL ANTIGEN CD34"/>
    <property type="match status" value="1"/>
</dbReference>
<reference evidence="10 11" key="1">
    <citation type="journal article" date="2018" name="G3 (Bethesda)">
        <title>A High-Quality Reference Genome for the Invasive Mosquitofish Gambusia affinis Using a Chicago Library.</title>
        <authorList>
            <person name="Hoffberg S.L."/>
            <person name="Troendle N.J."/>
            <person name="Glenn T.C."/>
            <person name="Mahmud O."/>
            <person name="Louha S."/>
            <person name="Chalopin D."/>
            <person name="Bennetzen J.L."/>
            <person name="Mauricio R."/>
        </authorList>
    </citation>
    <scope>NUCLEOTIDE SEQUENCE [LARGE SCALE GENOMIC DNA]</scope>
    <source>
        <strain evidence="10">NE01/NJP1002.9</strain>
        <tissue evidence="10">Muscle</tissue>
    </source>
</reference>
<feature type="compositionally biased region" description="Polar residues" evidence="8">
    <location>
        <begin position="148"/>
        <end position="183"/>
    </location>
</feature>
<evidence type="ECO:0000256" key="7">
    <source>
        <dbReference type="ARBA" id="ARBA00023180"/>
    </source>
</evidence>
<comment type="caution">
    <text evidence="10">The sequence shown here is derived from an EMBL/GenBank/DDBJ whole genome shotgun (WGS) entry which is preliminary data.</text>
</comment>
<keyword evidence="6 9" id="KW-0472">Membrane</keyword>
<comment type="subcellular location">
    <subcellularLocation>
        <location evidence="1">Membrane</location>
        <topology evidence="1">Single-pass type I membrane protein</topology>
    </subcellularLocation>
</comment>
<dbReference type="GO" id="GO:0007155">
    <property type="term" value="P:cell adhesion"/>
    <property type="evidence" value="ECO:0007669"/>
    <property type="project" value="UniProtKB-KW"/>
</dbReference>
<accession>A0A315W814</accession>
<dbReference type="InterPro" id="IPR013836">
    <property type="entry name" value="CD34/Podocalyxin"/>
</dbReference>
<feature type="transmembrane region" description="Helical" evidence="9">
    <location>
        <begin position="335"/>
        <end position="355"/>
    </location>
</feature>
<name>A0A315W814_GAMAF</name>
<evidence type="ECO:0000256" key="5">
    <source>
        <dbReference type="ARBA" id="ARBA00022989"/>
    </source>
</evidence>
<dbReference type="GO" id="GO:0005886">
    <property type="term" value="C:plasma membrane"/>
    <property type="evidence" value="ECO:0007669"/>
    <property type="project" value="UniProtKB-ARBA"/>
</dbReference>
<keyword evidence="5 9" id="KW-1133">Transmembrane helix</keyword>
<dbReference type="PANTHER" id="PTHR16677:SF1">
    <property type="entry name" value="HEMATOPOIETIC PROGENITOR CELL ANTIGEN CD34"/>
    <property type="match status" value="1"/>
</dbReference>
<keyword evidence="4" id="KW-0130">Cell adhesion</keyword>
<evidence type="ECO:0000313" key="10">
    <source>
        <dbReference type="EMBL" id="PWA31903.1"/>
    </source>
</evidence>
<sequence>MCTHVLEAMHPQIHTARLTELTLLLPGSWRSVWRPMGRGRGGQVNEPPATHAHERGQILFRQGHGYGGLINDSLLAAPRLSRDRQKVGPGILRDTVCFYWLSCNMLERGRAGPDVQSGSKFFPSDEIGSWNESTNICWCRLGHRQESSEVMSQETSPATSTEASKAETVATTAGANSTAQPNSDVGHIDGPSGDSAGSIVAAANDAASRDNDQNEGTSENPNVLDISVVTTKKLPLIMPEVECVGEGEIPKQSAVKAEVATQDCEATKLIIEENPAQWCSSDKCNLKIFQENSNVFVTSSDAKPSSLAGALESEALKGKLGLKNVNVPPSSNSSVFVGVLVTGLLAALGMIVGYFKCQRKPDTKGEKLAEEAYPVDQENQGNTLASEAPLNPPPETQEKPSINGESLEAVKIETSPPTNGHSTAKTADTE</sequence>
<feature type="region of interest" description="Disordered" evidence="8">
    <location>
        <begin position="148"/>
        <end position="198"/>
    </location>
</feature>
<keyword evidence="3" id="KW-0732">Signal</keyword>
<dbReference type="Pfam" id="PF06365">
    <property type="entry name" value="CD34_antigen"/>
    <property type="match status" value="1"/>
</dbReference>